<dbReference type="SMART" id="SM00028">
    <property type="entry name" value="TPR"/>
    <property type="match status" value="4"/>
</dbReference>
<organism evidence="3 6">
    <name type="scientific">Bacteroides fragilis</name>
    <dbReference type="NCBI Taxonomy" id="817"/>
    <lineage>
        <taxon>Bacteria</taxon>
        <taxon>Pseudomonadati</taxon>
        <taxon>Bacteroidota</taxon>
        <taxon>Bacteroidia</taxon>
        <taxon>Bacteroidales</taxon>
        <taxon>Bacteroidaceae</taxon>
        <taxon>Bacteroides</taxon>
    </lineage>
</organism>
<dbReference type="PANTHER" id="PTHR12558">
    <property type="entry name" value="CELL DIVISION CYCLE 16,23,27"/>
    <property type="match status" value="1"/>
</dbReference>
<dbReference type="RefSeq" id="WP_005807668.1">
    <property type="nucleotide sequence ID" value="NZ_CP036539.1"/>
</dbReference>
<evidence type="ECO:0000313" key="5">
    <source>
        <dbReference type="Proteomes" id="UP000036847"/>
    </source>
</evidence>
<accession>A0A0I9RSN8</accession>
<dbReference type="InterPro" id="IPR011990">
    <property type="entry name" value="TPR-like_helical_dom_sf"/>
</dbReference>
<dbReference type="AlphaFoldDB" id="A0A0I9RSN8"/>
<dbReference type="PROSITE" id="PS50005">
    <property type="entry name" value="TPR"/>
    <property type="match status" value="1"/>
</dbReference>
<evidence type="ECO:0000313" key="6">
    <source>
        <dbReference type="Proteomes" id="UP001079672"/>
    </source>
</evidence>
<reference evidence="4 5" key="2">
    <citation type="submission" date="2019-03" db="EMBL/GenBank/DDBJ databases">
        <title>Complete genome assembly of MDR B. fragilis.</title>
        <authorList>
            <person name="Sydenham T.V."/>
            <person name="Hasman H."/>
            <person name="Justesen U.S."/>
        </authorList>
    </citation>
    <scope>NUCLEOTIDE SEQUENCE [LARGE SCALE GENOMIC DNA]</scope>
    <source>
        <strain evidence="4 5">DCMSKEJBY0001B</strain>
    </source>
</reference>
<feature type="repeat" description="TPR" evidence="1">
    <location>
        <begin position="88"/>
        <end position="121"/>
    </location>
</feature>
<gene>
    <name evidence="4" type="ORF">EC80_020130</name>
    <name evidence="3" type="ORF">O1433_06825</name>
</gene>
<dbReference type="SUPFAM" id="SSF48452">
    <property type="entry name" value="TPR-like"/>
    <property type="match status" value="1"/>
</dbReference>
<dbReference type="OrthoDB" id="1047513at2"/>
<evidence type="ECO:0000256" key="2">
    <source>
        <dbReference type="SAM" id="SignalP"/>
    </source>
</evidence>
<evidence type="ECO:0000256" key="1">
    <source>
        <dbReference type="PROSITE-ProRule" id="PRU00339"/>
    </source>
</evidence>
<evidence type="ECO:0000313" key="4">
    <source>
        <dbReference type="EMBL" id="QCQ46972.1"/>
    </source>
</evidence>
<dbReference type="EMBL" id="JAPTZU010000003">
    <property type="protein sequence ID" value="MCZ2687210.1"/>
    <property type="molecule type" value="Genomic_DNA"/>
</dbReference>
<dbReference type="EMBL" id="CP036546">
    <property type="protein sequence ID" value="QCQ46972.1"/>
    <property type="molecule type" value="Genomic_DNA"/>
</dbReference>
<protein>
    <submittedName>
        <fullName evidence="3">Uncharacterized protein</fullName>
    </submittedName>
</protein>
<feature type="signal peptide" evidence="2">
    <location>
        <begin position="1"/>
        <end position="23"/>
    </location>
</feature>
<feature type="chain" id="PRO_5041522657" evidence="2">
    <location>
        <begin position="24"/>
        <end position="444"/>
    </location>
</feature>
<proteinExistence type="predicted"/>
<reference evidence="3" key="3">
    <citation type="submission" date="2022-12" db="EMBL/GenBank/DDBJ databases">
        <title>Development of a Multilocus Sequence Typing Scheme for Bacteroides fragilis Based on Whole Genome Sequencing Data and Clinical Application.</title>
        <authorList>
            <person name="Nielsen F.D."/>
            <person name="Justesen U.S."/>
        </authorList>
    </citation>
    <scope>NUCLEOTIDE SEQUENCE</scope>
    <source>
        <strain evidence="3">BF_AM_ODE_DK_2015_4</strain>
    </source>
</reference>
<dbReference type="Proteomes" id="UP001079672">
    <property type="component" value="Unassembled WGS sequence"/>
</dbReference>
<dbReference type="InterPro" id="IPR019734">
    <property type="entry name" value="TPR_rpt"/>
</dbReference>
<keyword evidence="2" id="KW-0732">Signal</keyword>
<name>A0A0I9RSN8_BACFG</name>
<dbReference type="Pfam" id="PF12895">
    <property type="entry name" value="ANAPC3"/>
    <property type="match status" value="1"/>
</dbReference>
<dbReference type="Gene3D" id="1.25.40.10">
    <property type="entry name" value="Tetratricopeptide repeat domain"/>
    <property type="match status" value="2"/>
</dbReference>
<reference evidence="4" key="1">
    <citation type="book" date="2014" name="THE 24TH EUROPEAN CONGRESS OF CLINICAL MICROBIOLOGY AND INFECTIOUS DISEASES" publisher="ECCMID 2014" city="Barcelona, Spain">
        <title>Identification of resistance genes in three multidrug-resistant Bacteroides fragilis isolates by whole genome sequencing.</title>
        <editorList>
            <person name="Unknown"/>
            <person name="A."/>
        </editorList>
        <authorList>
            <person name="Sydenham T.V."/>
            <person name="Hasman H."/>
            <person name="Wang M."/>
            <person name="Soki J."/>
            <person name="Nagy E."/>
            <person name="Justesen U.S."/>
        </authorList>
    </citation>
    <scope>NUCLEOTIDE SEQUENCE</scope>
    <source>
        <strain evidence="4">DCMSKEJBY0001B</strain>
    </source>
</reference>
<sequence>MKTKAMKPLIFIFCLCLSPILTAQNTNQNKIQEAMANYDYETAIELINKEKPTIPLLMQQAKALKGIGNNAEALRVIRQVITADSTNQQAHIEAAECCKAMAKYNDALDYYRKTITLNPKNKYARLQFINLLCNTKNYAEAFGESSMMSETDSSAVVLHLQAQSLEGMQQILPAIGCYEIIQDKYPDDYLAAAKLGNLNIAAGYPEYAIKATERYRERDSTNLIVNQQNALAYCRAQQYPMAIKRYENLCQQGDSSTQTLYYLGISYYADEYYYEAHACFSKLYKDMEEDPNLLYYLGRCCAKTSWKKEGIEHLEKAIELTIPKDSTMIRLYKGLVDCCKLARDTPKQIQALKELYKYDKTNHKLLYDIAWNYSYQLKDHKSAERYLQAFLKTRNKDAKKEEATAETGELVLGLENYYNAADKWLKDLQKEKFFNEGIPEQSPK</sequence>
<evidence type="ECO:0000313" key="3">
    <source>
        <dbReference type="EMBL" id="MCZ2687210.1"/>
    </source>
</evidence>
<dbReference type="Proteomes" id="UP000036847">
    <property type="component" value="Chromosome"/>
</dbReference>
<keyword evidence="1" id="KW-0802">TPR repeat</keyword>
<dbReference type="PANTHER" id="PTHR12558:SF13">
    <property type="entry name" value="CELL DIVISION CYCLE PROTEIN 27 HOMOLOG"/>
    <property type="match status" value="1"/>
</dbReference>